<comment type="caution">
    <text evidence="1">The sequence shown here is derived from an EMBL/GenBank/DDBJ whole genome shotgun (WGS) entry which is preliminary data.</text>
</comment>
<reference evidence="1 2" key="1">
    <citation type="submission" date="2011-01" db="EMBL/GenBank/DDBJ databases">
        <authorList>
            <person name="Muzny D."/>
            <person name="Qin X."/>
            <person name="Deng J."/>
            <person name="Jiang H."/>
            <person name="Liu Y."/>
            <person name="Qu J."/>
            <person name="Song X.-Z."/>
            <person name="Zhang L."/>
            <person name="Thornton R."/>
            <person name="Coyle M."/>
            <person name="Francisco L."/>
            <person name="Jackson L."/>
            <person name="Javaid M."/>
            <person name="Korchina V."/>
            <person name="Kovar C."/>
            <person name="Mata R."/>
            <person name="Mathew T."/>
            <person name="Ngo R."/>
            <person name="Nguyen L."/>
            <person name="Nguyen N."/>
            <person name="Okwuonu G."/>
            <person name="Ongeri F."/>
            <person name="Pham C."/>
            <person name="Simmons D."/>
            <person name="Wilczek-Boney K."/>
            <person name="Hale W."/>
            <person name="Jakkamsetti A."/>
            <person name="Pham P."/>
            <person name="Ruth R."/>
            <person name="San Lucas F."/>
            <person name="Warren J."/>
            <person name="Zhang J."/>
            <person name="Zhao Z."/>
            <person name="Zhou C."/>
            <person name="Zhu D."/>
            <person name="Lee S."/>
            <person name="Bess C."/>
            <person name="Blankenburg K."/>
            <person name="Forbes L."/>
            <person name="Fu Q."/>
            <person name="Gubbala S."/>
            <person name="Hirani K."/>
            <person name="Jayaseelan J.C."/>
            <person name="Lara F."/>
            <person name="Munidasa M."/>
            <person name="Palculict T."/>
            <person name="Patil S."/>
            <person name="Pu L.-L."/>
            <person name="Saada N."/>
            <person name="Tang L."/>
            <person name="Weissenberger G."/>
            <person name="Zhu Y."/>
            <person name="Hemphill L."/>
            <person name="Shang Y."/>
            <person name="Youmans B."/>
            <person name="Ayvaz T."/>
            <person name="Ross M."/>
            <person name="Santibanez J."/>
            <person name="Aqrawi P."/>
            <person name="Gross S."/>
            <person name="Joshi V."/>
            <person name="Fowler G."/>
            <person name="Nazareth L."/>
            <person name="Reid J."/>
            <person name="Worley K."/>
            <person name="Petrosino J."/>
            <person name="Highlander S."/>
            <person name="Gibbs R."/>
        </authorList>
    </citation>
    <scope>NUCLEOTIDE SEQUENCE [LARGE SCALE GENOMIC DNA]</scope>
    <source>
        <strain evidence="1 2">ATCC 12755</strain>
    </source>
</reference>
<sequence length="45" mass="5115">MNHPSSDFLIACDSIFNLERDGKNIIFTPTEEMNDEDGGFVLKPR</sequence>
<evidence type="ECO:0000313" key="1">
    <source>
        <dbReference type="EMBL" id="EGC68786.1"/>
    </source>
</evidence>
<protein>
    <submittedName>
        <fullName evidence="1">Uncharacterized protein</fullName>
    </submittedName>
</protein>
<dbReference type="EMBL" id="AEWT01000026">
    <property type="protein sequence ID" value="EGC68786.1"/>
    <property type="molecule type" value="Genomic_DNA"/>
</dbReference>
<evidence type="ECO:0000313" key="2">
    <source>
        <dbReference type="Proteomes" id="UP000004835"/>
    </source>
</evidence>
<gene>
    <name evidence="1" type="ORF">HMPREF9087_2775</name>
</gene>
<dbReference type="AlphaFoldDB" id="F0EMQ6"/>
<proteinExistence type="predicted"/>
<accession>F0EMQ6</accession>
<dbReference type="HOGENOM" id="CLU_3199295_0_0_9"/>
<organism evidence="1 2">
    <name type="scientific">Enterococcus casseliflavus ATCC 12755</name>
    <dbReference type="NCBI Taxonomy" id="888066"/>
    <lineage>
        <taxon>Bacteria</taxon>
        <taxon>Bacillati</taxon>
        <taxon>Bacillota</taxon>
        <taxon>Bacilli</taxon>
        <taxon>Lactobacillales</taxon>
        <taxon>Enterococcaceae</taxon>
        <taxon>Enterococcus</taxon>
    </lineage>
</organism>
<dbReference type="Proteomes" id="UP000004835">
    <property type="component" value="Unassembled WGS sequence"/>
</dbReference>
<name>F0EMQ6_ENTCA</name>